<keyword evidence="2" id="KW-1185">Reference proteome</keyword>
<sequence length="192" mass="20968">MFKKLFGTVTSLSDIIKKQDDSKSVVYSVSAQFHGDEVVNDLPAGLVLEKHLVIEKGVKFVNKTSLRAKKGLTNSGYIVNGDSNNSRSQLSVGNEFKNNGQLKNKGIFSVMRDTKVTFTEGSEVLNLGTFDNDGEINVYGSIYNNRLLCNKGSISIDLDTGSLNASAGSKFENRGTYNVLPKKVARQHNTPL</sequence>
<gene>
    <name evidence="1" type="ORF">YASMINEVIRUS_1527</name>
</gene>
<evidence type="ECO:0000313" key="1">
    <source>
        <dbReference type="EMBL" id="VBB18995.1"/>
    </source>
</evidence>
<protein>
    <submittedName>
        <fullName evidence="1">Uncharacterized protein</fullName>
    </submittedName>
</protein>
<accession>A0A5K0UBA1</accession>
<proteinExistence type="predicted"/>
<evidence type="ECO:0000313" key="2">
    <source>
        <dbReference type="Proteomes" id="UP000594342"/>
    </source>
</evidence>
<dbReference type="Proteomes" id="UP000594342">
    <property type="component" value="Unassembled WGS sequence"/>
</dbReference>
<organism evidence="1 2">
    <name type="scientific">Yasminevirus sp. GU-2018</name>
    <dbReference type="NCBI Taxonomy" id="2420051"/>
    <lineage>
        <taxon>Viruses</taxon>
        <taxon>Varidnaviria</taxon>
        <taxon>Bamfordvirae</taxon>
        <taxon>Nucleocytoviricota</taxon>
        <taxon>Megaviricetes</taxon>
        <taxon>Imitervirales</taxon>
        <taxon>Mimiviridae</taxon>
        <taxon>Klosneuvirinae</taxon>
        <taxon>Yasminevirus</taxon>
        <taxon>Yasminevirus saudimassiliense</taxon>
    </lineage>
</organism>
<dbReference type="EMBL" id="UPSH01000002">
    <property type="protein sequence ID" value="VBB18995.1"/>
    <property type="molecule type" value="Genomic_DNA"/>
</dbReference>
<comment type="caution">
    <text evidence="1">The sequence shown here is derived from an EMBL/GenBank/DDBJ whole genome shotgun (WGS) entry which is preliminary data.</text>
</comment>
<reference evidence="1 2" key="1">
    <citation type="submission" date="2018-10" db="EMBL/GenBank/DDBJ databases">
        <authorList>
            <consortium name="IHU Genomes"/>
        </authorList>
    </citation>
    <scope>NUCLEOTIDE SEQUENCE [LARGE SCALE GENOMIC DNA]</scope>
    <source>
        <strain evidence="1 2">A1</strain>
    </source>
</reference>
<name>A0A5K0UBA1_9VIRU</name>